<keyword evidence="1" id="KW-1003">Cell membrane</keyword>
<keyword evidence="7 8" id="KW-0472">Membrane</keyword>
<feature type="transmembrane region" description="Helical" evidence="8">
    <location>
        <begin position="238"/>
        <end position="262"/>
    </location>
</feature>
<dbReference type="PANTHER" id="PTHR48090">
    <property type="entry name" value="UNDECAPRENYL-PHOSPHATE 4-DEOXY-4-FORMAMIDO-L-ARABINOSE TRANSFERASE-RELATED"/>
    <property type="match status" value="1"/>
</dbReference>
<reference evidence="10" key="1">
    <citation type="journal article" date="2020" name="mSystems">
        <title>Genome- and Community-Level Interaction Insights into Carbon Utilization and Element Cycling Functions of Hydrothermarchaeota in Hydrothermal Sediment.</title>
        <authorList>
            <person name="Zhou Z."/>
            <person name="Liu Y."/>
            <person name="Xu W."/>
            <person name="Pan J."/>
            <person name="Luo Z.H."/>
            <person name="Li M."/>
        </authorList>
    </citation>
    <scope>NUCLEOTIDE SEQUENCE [LARGE SCALE GENOMIC DNA]</scope>
    <source>
        <strain evidence="10">SpSt-1233</strain>
    </source>
</reference>
<keyword evidence="3" id="KW-0808">Transferase</keyword>
<proteinExistence type="predicted"/>
<dbReference type="InterPro" id="IPR050256">
    <property type="entry name" value="Glycosyltransferase_2"/>
</dbReference>
<gene>
    <name evidence="10" type="ORF">ENO08_01745</name>
</gene>
<protein>
    <submittedName>
        <fullName evidence="10">Glycosyltransferase</fullName>
    </submittedName>
</protein>
<dbReference type="Pfam" id="PF00535">
    <property type="entry name" value="Glycos_transf_2"/>
    <property type="match status" value="1"/>
</dbReference>
<sequence>MTERKDRFVSVVIPLYNEEESLAELYARLTEVLDGSVRRHELVFVDDGSTDGSLGTLRELRSGDRRVKIVSFKRNNGKSAALQQGFKVSRGDVVVTIDADLQDDPNEIPGLIDRLDEGFDLVSGWKRNRRDPPSKTIPSKIFNFVTSLVSGIKLHDFNCGLKAYRRDVVERISVYGELHRFIPVLAAWEGFRVAEKGVAHFERKFGRSKYGANRLLNGLFDLITVMFITRRAASPLHFFGRIAFVFFVVGGGISLYFIILWLSGHGLHVRPLMVGGLVMIVIAIQIGSFGLLAELYSSGQERTFSIREYEIDD</sequence>
<name>A0A7V2ATW3_UNCEI</name>
<feature type="transmembrane region" description="Helical" evidence="8">
    <location>
        <begin position="274"/>
        <end position="297"/>
    </location>
</feature>
<dbReference type="Gene3D" id="3.90.550.10">
    <property type="entry name" value="Spore Coat Polysaccharide Biosynthesis Protein SpsA, Chain A"/>
    <property type="match status" value="1"/>
</dbReference>
<dbReference type="InterPro" id="IPR001173">
    <property type="entry name" value="Glyco_trans_2-like"/>
</dbReference>
<dbReference type="SUPFAM" id="SSF53448">
    <property type="entry name" value="Nucleotide-diphospho-sugar transferases"/>
    <property type="match status" value="1"/>
</dbReference>
<keyword evidence="6 8" id="KW-1133">Transmembrane helix</keyword>
<dbReference type="EMBL" id="DSEC01000124">
    <property type="protein sequence ID" value="HER43164.1"/>
    <property type="molecule type" value="Genomic_DNA"/>
</dbReference>
<dbReference type="GO" id="GO:0005886">
    <property type="term" value="C:plasma membrane"/>
    <property type="evidence" value="ECO:0007669"/>
    <property type="project" value="TreeGrafter"/>
</dbReference>
<evidence type="ECO:0000313" key="10">
    <source>
        <dbReference type="EMBL" id="HER43164.1"/>
    </source>
</evidence>
<evidence type="ECO:0000256" key="5">
    <source>
        <dbReference type="ARBA" id="ARBA00022985"/>
    </source>
</evidence>
<evidence type="ECO:0000256" key="3">
    <source>
        <dbReference type="ARBA" id="ARBA00022679"/>
    </source>
</evidence>
<evidence type="ECO:0000256" key="8">
    <source>
        <dbReference type="SAM" id="Phobius"/>
    </source>
</evidence>
<evidence type="ECO:0000259" key="9">
    <source>
        <dbReference type="Pfam" id="PF00535"/>
    </source>
</evidence>
<keyword evidence="4 8" id="KW-0812">Transmembrane</keyword>
<dbReference type="CDD" id="cd04187">
    <property type="entry name" value="DPM1_like_bac"/>
    <property type="match status" value="1"/>
</dbReference>
<dbReference type="GO" id="GO:0009103">
    <property type="term" value="P:lipopolysaccharide biosynthetic process"/>
    <property type="evidence" value="ECO:0007669"/>
    <property type="project" value="UniProtKB-KW"/>
</dbReference>
<evidence type="ECO:0000256" key="1">
    <source>
        <dbReference type="ARBA" id="ARBA00022475"/>
    </source>
</evidence>
<evidence type="ECO:0000256" key="4">
    <source>
        <dbReference type="ARBA" id="ARBA00022692"/>
    </source>
</evidence>
<keyword evidence="2" id="KW-0328">Glycosyltransferase</keyword>
<dbReference type="PANTHER" id="PTHR48090:SF3">
    <property type="entry name" value="UNDECAPRENYL-PHOSPHATE 4-DEOXY-4-FORMAMIDO-L-ARABINOSE TRANSFERASE"/>
    <property type="match status" value="1"/>
</dbReference>
<organism evidence="10">
    <name type="scientific">Eiseniibacteriota bacterium</name>
    <dbReference type="NCBI Taxonomy" id="2212470"/>
    <lineage>
        <taxon>Bacteria</taxon>
        <taxon>Candidatus Eiseniibacteriota</taxon>
    </lineage>
</organism>
<accession>A0A7V2ATW3</accession>
<dbReference type="AlphaFoldDB" id="A0A7V2ATW3"/>
<dbReference type="InterPro" id="IPR029044">
    <property type="entry name" value="Nucleotide-diphossugar_trans"/>
</dbReference>
<comment type="caution">
    <text evidence="10">The sequence shown here is derived from an EMBL/GenBank/DDBJ whole genome shotgun (WGS) entry which is preliminary data.</text>
</comment>
<keyword evidence="5" id="KW-0448">Lipopolysaccharide biosynthesis</keyword>
<feature type="domain" description="Glycosyltransferase 2-like" evidence="9">
    <location>
        <begin position="10"/>
        <end position="172"/>
    </location>
</feature>
<evidence type="ECO:0000256" key="7">
    <source>
        <dbReference type="ARBA" id="ARBA00023136"/>
    </source>
</evidence>
<dbReference type="Proteomes" id="UP000886069">
    <property type="component" value="Unassembled WGS sequence"/>
</dbReference>
<dbReference type="GO" id="GO:0016757">
    <property type="term" value="F:glycosyltransferase activity"/>
    <property type="evidence" value="ECO:0007669"/>
    <property type="project" value="UniProtKB-KW"/>
</dbReference>
<evidence type="ECO:0000256" key="2">
    <source>
        <dbReference type="ARBA" id="ARBA00022676"/>
    </source>
</evidence>
<evidence type="ECO:0000256" key="6">
    <source>
        <dbReference type="ARBA" id="ARBA00022989"/>
    </source>
</evidence>